<name>A0A2P6QY34_ROSCH</name>
<organism evidence="1 2">
    <name type="scientific">Rosa chinensis</name>
    <name type="common">China rose</name>
    <dbReference type="NCBI Taxonomy" id="74649"/>
    <lineage>
        <taxon>Eukaryota</taxon>
        <taxon>Viridiplantae</taxon>
        <taxon>Streptophyta</taxon>
        <taxon>Embryophyta</taxon>
        <taxon>Tracheophyta</taxon>
        <taxon>Spermatophyta</taxon>
        <taxon>Magnoliopsida</taxon>
        <taxon>eudicotyledons</taxon>
        <taxon>Gunneridae</taxon>
        <taxon>Pentapetalae</taxon>
        <taxon>rosids</taxon>
        <taxon>fabids</taxon>
        <taxon>Rosales</taxon>
        <taxon>Rosaceae</taxon>
        <taxon>Rosoideae</taxon>
        <taxon>Rosoideae incertae sedis</taxon>
        <taxon>Rosa</taxon>
    </lineage>
</organism>
<comment type="caution">
    <text evidence="1">The sequence shown here is derived from an EMBL/GenBank/DDBJ whole genome shotgun (WGS) entry which is preliminary data.</text>
</comment>
<evidence type="ECO:0000313" key="2">
    <source>
        <dbReference type="Proteomes" id="UP000238479"/>
    </source>
</evidence>
<protein>
    <submittedName>
        <fullName evidence="1">Uncharacterized protein</fullName>
    </submittedName>
</protein>
<dbReference type="AlphaFoldDB" id="A0A2P6QY34"/>
<keyword evidence="2" id="KW-1185">Reference proteome</keyword>
<dbReference type="EMBL" id="PDCK01000042">
    <property type="protein sequence ID" value="PRQ39019.1"/>
    <property type="molecule type" value="Genomic_DNA"/>
</dbReference>
<gene>
    <name evidence="1" type="ORF">RchiOBHm_Chr4g0420451</name>
</gene>
<evidence type="ECO:0000313" key="1">
    <source>
        <dbReference type="EMBL" id="PRQ39019.1"/>
    </source>
</evidence>
<dbReference type="Gramene" id="PRQ39019">
    <property type="protein sequence ID" value="PRQ39019"/>
    <property type="gene ID" value="RchiOBHm_Chr4g0420451"/>
</dbReference>
<dbReference type="Proteomes" id="UP000238479">
    <property type="component" value="Chromosome 4"/>
</dbReference>
<reference evidence="1 2" key="1">
    <citation type="journal article" date="2018" name="Nat. Genet.">
        <title>The Rosa genome provides new insights in the design of modern roses.</title>
        <authorList>
            <person name="Bendahmane M."/>
        </authorList>
    </citation>
    <scope>NUCLEOTIDE SEQUENCE [LARGE SCALE GENOMIC DNA]</scope>
    <source>
        <strain evidence="2">cv. Old Blush</strain>
    </source>
</reference>
<accession>A0A2P6QY34</accession>
<sequence>MGERLSSVGGNGVVHCFVASSHRLCAAMGLPVGKHIVLDKPLPINDELVWDNGTSFPQPCINRITYTDGKCRGEEVGNVVVEVGGDKAVNDED</sequence>
<proteinExistence type="predicted"/>
<dbReference type="OMA" id="CINRITY"/>
<dbReference type="InterPro" id="IPR038863">
    <property type="entry name" value="Put_Complex_I_su8"/>
</dbReference>
<dbReference type="PANTHER" id="PTHR36401">
    <property type="entry name" value="NADH DEHYDROGENASE [UBIQUINONE] 1 BETA SUBCOMPLEX SUBUNIT 8, MITOCHONDRIAL"/>
    <property type="match status" value="1"/>
</dbReference>
<dbReference type="STRING" id="74649.A0A2P6QY34"/>
<dbReference type="PANTHER" id="PTHR36401:SF1">
    <property type="entry name" value="NADH DEHYDROGENASE [UBIQUINONE] 1 BETA SUBCOMPLEX SUBUNIT 8, MITOCHONDRIAL"/>
    <property type="match status" value="1"/>
</dbReference>